<dbReference type="GO" id="GO:0009253">
    <property type="term" value="P:peptidoglycan catabolic process"/>
    <property type="evidence" value="ECO:0007669"/>
    <property type="project" value="TreeGrafter"/>
</dbReference>
<dbReference type="Proteomes" id="UP000637578">
    <property type="component" value="Unassembled WGS sequence"/>
</dbReference>
<accession>A0A8J3CCQ2</accession>
<reference evidence="3" key="1">
    <citation type="journal article" date="2014" name="Int. J. Syst. Evol. Microbiol.">
        <title>Complete genome sequence of Corynebacterium casei LMG S-19264T (=DSM 44701T), isolated from a smear-ripened cheese.</title>
        <authorList>
            <consortium name="US DOE Joint Genome Institute (JGI-PGF)"/>
            <person name="Walter F."/>
            <person name="Albersmeier A."/>
            <person name="Kalinowski J."/>
            <person name="Ruckert C."/>
        </authorList>
    </citation>
    <scope>NUCLEOTIDE SEQUENCE</scope>
    <source>
        <strain evidence="3">CGMCC 4.5737</strain>
    </source>
</reference>
<dbReference type="Gene3D" id="1.10.530.10">
    <property type="match status" value="1"/>
</dbReference>
<dbReference type="PRINTS" id="PR01217">
    <property type="entry name" value="PRICHEXTENSN"/>
</dbReference>
<name>A0A8J3CCQ2_9PSEU</name>
<gene>
    <name evidence="3" type="ORF">GCM10012275_51790</name>
</gene>
<feature type="compositionally biased region" description="Pro residues" evidence="1">
    <location>
        <begin position="347"/>
        <end position="384"/>
    </location>
</feature>
<feature type="region of interest" description="Disordered" evidence="1">
    <location>
        <begin position="86"/>
        <end position="116"/>
    </location>
</feature>
<sequence length="458" mass="46188">MWFPVDSRSRAVRRSQARAAAREARKYKRRLGAGLALLGAFLIPAAVAGTGTFAIQPTAAGGPMGLQVPGAGDVLSVLRANTERDPWGVTGRLPENTSVSPDAASTAPDPGTGAGPLANVPAGPLGIPGIVLQAYQRADQTLARTRPGCGLHWSVLAGIGKIESGHAQGGRVDAHGTTLGRILGPVLAGGPGVAAIRDTDGGGLDGDTTWDRAVGPMQFIPSTWAIYGADGNGDGRADPNNVFDAALAAGNYLCAGGGDLRQSDQLAAAIFRYNHSDSYVRSVLAWARAYSAGVTPLPEQALPIETGPIPPPRHPATHEPEPGNPGDKPEEPGTTPSDDPSAKPTPTTDPPGTTTPPPSGTTTPPPSGTTTPPPSGTTTPPPSTTTPKPSTTTPTPCPTPTTSTTTTTTTTTSPTPDPCEPSTTPNAPNATTTGPSVTPTPTAIPGSGAPSSSRHVAN</sequence>
<feature type="compositionally biased region" description="Low complexity" evidence="1">
    <location>
        <begin position="385"/>
        <end position="441"/>
    </location>
</feature>
<comment type="caution">
    <text evidence="3">The sequence shown here is derived from an EMBL/GenBank/DDBJ whole genome shotgun (WGS) entry which is preliminary data.</text>
</comment>
<evidence type="ECO:0000259" key="2">
    <source>
        <dbReference type="Pfam" id="PF13406"/>
    </source>
</evidence>
<feature type="compositionally biased region" description="Basic and acidic residues" evidence="1">
    <location>
        <begin position="316"/>
        <end position="331"/>
    </location>
</feature>
<proteinExistence type="predicted"/>
<dbReference type="InterPro" id="IPR031304">
    <property type="entry name" value="SLT_2"/>
</dbReference>
<dbReference type="GO" id="GO:0008933">
    <property type="term" value="F:peptidoglycan lytic transglycosylase activity"/>
    <property type="evidence" value="ECO:0007669"/>
    <property type="project" value="TreeGrafter"/>
</dbReference>
<dbReference type="EMBL" id="BMMK01000032">
    <property type="protein sequence ID" value="GGM74738.1"/>
    <property type="molecule type" value="Genomic_DNA"/>
</dbReference>
<organism evidence="3 4">
    <name type="scientific">Longimycelium tulufanense</name>
    <dbReference type="NCBI Taxonomy" id="907463"/>
    <lineage>
        <taxon>Bacteria</taxon>
        <taxon>Bacillati</taxon>
        <taxon>Actinomycetota</taxon>
        <taxon>Actinomycetes</taxon>
        <taxon>Pseudonocardiales</taxon>
        <taxon>Pseudonocardiaceae</taxon>
        <taxon>Longimycelium</taxon>
    </lineage>
</organism>
<reference evidence="3" key="2">
    <citation type="submission" date="2020-09" db="EMBL/GenBank/DDBJ databases">
        <authorList>
            <person name="Sun Q."/>
            <person name="Zhou Y."/>
        </authorList>
    </citation>
    <scope>NUCLEOTIDE SEQUENCE</scope>
    <source>
        <strain evidence="3">CGMCC 4.5737</strain>
    </source>
</reference>
<evidence type="ECO:0000313" key="3">
    <source>
        <dbReference type="EMBL" id="GGM74738.1"/>
    </source>
</evidence>
<dbReference type="SUPFAM" id="SSF53955">
    <property type="entry name" value="Lysozyme-like"/>
    <property type="match status" value="1"/>
</dbReference>
<keyword evidence="4" id="KW-1185">Reference proteome</keyword>
<feature type="compositionally biased region" description="Polar residues" evidence="1">
    <location>
        <begin position="449"/>
        <end position="458"/>
    </location>
</feature>
<feature type="domain" description="Transglycosylase SLT" evidence="2">
    <location>
        <begin position="209"/>
        <end position="255"/>
    </location>
</feature>
<dbReference type="CDD" id="cd13399">
    <property type="entry name" value="Slt35-like"/>
    <property type="match status" value="1"/>
</dbReference>
<evidence type="ECO:0000313" key="4">
    <source>
        <dbReference type="Proteomes" id="UP000637578"/>
    </source>
</evidence>
<feature type="region of interest" description="Disordered" evidence="1">
    <location>
        <begin position="301"/>
        <end position="458"/>
    </location>
</feature>
<protein>
    <recommendedName>
        <fullName evidence="2">Transglycosylase SLT domain-containing protein</fullName>
    </recommendedName>
</protein>
<dbReference type="PANTHER" id="PTHR30163">
    <property type="entry name" value="MEMBRANE-BOUND LYTIC MUREIN TRANSGLYCOSYLASE B"/>
    <property type="match status" value="1"/>
</dbReference>
<dbReference type="InterPro" id="IPR023346">
    <property type="entry name" value="Lysozyme-like_dom_sf"/>
</dbReference>
<dbReference type="Pfam" id="PF13406">
    <property type="entry name" value="SLT_2"/>
    <property type="match status" value="1"/>
</dbReference>
<dbReference type="InterPro" id="IPR043426">
    <property type="entry name" value="MltB-like"/>
</dbReference>
<dbReference type="AlphaFoldDB" id="A0A8J3CCQ2"/>
<evidence type="ECO:0000256" key="1">
    <source>
        <dbReference type="SAM" id="MobiDB-lite"/>
    </source>
</evidence>
<dbReference type="PANTHER" id="PTHR30163:SF8">
    <property type="entry name" value="LYTIC MUREIN TRANSGLYCOSYLASE"/>
    <property type="match status" value="1"/>
</dbReference>